<evidence type="ECO:0000256" key="2">
    <source>
        <dbReference type="SAM" id="Phobius"/>
    </source>
</evidence>
<keyword evidence="4" id="KW-1185">Reference proteome</keyword>
<protein>
    <submittedName>
        <fullName evidence="3">Uncharacterized protein</fullName>
    </submittedName>
</protein>
<feature type="transmembrane region" description="Helical" evidence="2">
    <location>
        <begin position="59"/>
        <end position="78"/>
    </location>
</feature>
<feature type="transmembrane region" description="Helical" evidence="2">
    <location>
        <begin position="188"/>
        <end position="211"/>
    </location>
</feature>
<gene>
    <name evidence="3" type="ORF">BDN70DRAFT_830008</name>
</gene>
<name>A0A9P5Z7D6_9AGAR</name>
<feature type="compositionally biased region" description="Basic and acidic residues" evidence="1">
    <location>
        <begin position="310"/>
        <end position="332"/>
    </location>
</feature>
<dbReference type="Proteomes" id="UP000807469">
    <property type="component" value="Unassembled WGS sequence"/>
</dbReference>
<reference evidence="3" key="1">
    <citation type="submission" date="2020-11" db="EMBL/GenBank/DDBJ databases">
        <authorList>
            <consortium name="DOE Joint Genome Institute"/>
            <person name="Ahrendt S."/>
            <person name="Riley R."/>
            <person name="Andreopoulos W."/>
            <person name="Labutti K."/>
            <person name="Pangilinan J."/>
            <person name="Ruiz-Duenas F.J."/>
            <person name="Barrasa J.M."/>
            <person name="Sanchez-Garcia M."/>
            <person name="Camarero S."/>
            <person name="Miyauchi S."/>
            <person name="Serrano A."/>
            <person name="Linde D."/>
            <person name="Babiker R."/>
            <person name="Drula E."/>
            <person name="Ayuso-Fernandez I."/>
            <person name="Pacheco R."/>
            <person name="Padilla G."/>
            <person name="Ferreira P."/>
            <person name="Barriuso J."/>
            <person name="Kellner H."/>
            <person name="Castanera R."/>
            <person name="Alfaro M."/>
            <person name="Ramirez L."/>
            <person name="Pisabarro A.G."/>
            <person name="Kuo A."/>
            <person name="Tritt A."/>
            <person name="Lipzen A."/>
            <person name="He G."/>
            <person name="Yan M."/>
            <person name="Ng V."/>
            <person name="Cullen D."/>
            <person name="Martin F."/>
            <person name="Rosso M.-N."/>
            <person name="Henrissat B."/>
            <person name="Hibbett D."/>
            <person name="Martinez A.T."/>
            <person name="Grigoriev I.V."/>
        </authorList>
    </citation>
    <scope>NUCLEOTIDE SEQUENCE</scope>
    <source>
        <strain evidence="3">CIRM-BRFM 674</strain>
    </source>
</reference>
<feature type="transmembrane region" description="Helical" evidence="2">
    <location>
        <begin position="26"/>
        <end position="47"/>
    </location>
</feature>
<keyword evidence="2" id="KW-0812">Transmembrane</keyword>
<evidence type="ECO:0000256" key="1">
    <source>
        <dbReference type="SAM" id="MobiDB-lite"/>
    </source>
</evidence>
<accession>A0A9P5Z7D6</accession>
<keyword evidence="2" id="KW-0472">Membrane</keyword>
<dbReference type="EMBL" id="MU155171">
    <property type="protein sequence ID" value="KAF9481978.1"/>
    <property type="molecule type" value="Genomic_DNA"/>
</dbReference>
<sequence>MSALNDSVDNGEVLPVNIVRGTHGQLVLFLVLNMWPSHFGLLVLLAVVLSRRVKRHATFVNLCVTFEIIGISSSLLVYAGRTTGPEPGRMLCLLQASLLYGMPPLTSMAALSLVLQMFFMIKAAYDGVEYLDRDHIIRVWLMLVGPYIVFFTAVIITAVVGAANPFRVSRNRRFFYCSVDSDNLTNTLTIFSAVVLFTACIFMVWTVVLLYRRIMLAKKHGLRPRWTVDLNFPVRILLFGVYVIIALSLSLLSIKAPSSPAPDLVIALAATVLILIFGTQADILHALCFWKSPKPREVLEGIDVDLKSEFRGAKPEMRPTEQSTDHQHDEKPLPVPPYEFDSKSQVY</sequence>
<feature type="region of interest" description="Disordered" evidence="1">
    <location>
        <begin position="310"/>
        <end position="347"/>
    </location>
</feature>
<feature type="transmembrane region" description="Helical" evidence="2">
    <location>
        <begin position="98"/>
        <end position="119"/>
    </location>
</feature>
<feature type="transmembrane region" description="Helical" evidence="2">
    <location>
        <begin position="139"/>
        <end position="163"/>
    </location>
</feature>
<organism evidence="3 4">
    <name type="scientific">Pholiota conissans</name>
    <dbReference type="NCBI Taxonomy" id="109636"/>
    <lineage>
        <taxon>Eukaryota</taxon>
        <taxon>Fungi</taxon>
        <taxon>Dikarya</taxon>
        <taxon>Basidiomycota</taxon>
        <taxon>Agaricomycotina</taxon>
        <taxon>Agaricomycetes</taxon>
        <taxon>Agaricomycetidae</taxon>
        <taxon>Agaricales</taxon>
        <taxon>Agaricineae</taxon>
        <taxon>Strophariaceae</taxon>
        <taxon>Pholiota</taxon>
    </lineage>
</organism>
<keyword evidence="2" id="KW-1133">Transmembrane helix</keyword>
<evidence type="ECO:0000313" key="3">
    <source>
        <dbReference type="EMBL" id="KAF9481978.1"/>
    </source>
</evidence>
<proteinExistence type="predicted"/>
<evidence type="ECO:0000313" key="4">
    <source>
        <dbReference type="Proteomes" id="UP000807469"/>
    </source>
</evidence>
<dbReference type="OrthoDB" id="3222065at2759"/>
<feature type="transmembrane region" description="Helical" evidence="2">
    <location>
        <begin position="232"/>
        <end position="252"/>
    </location>
</feature>
<dbReference type="AlphaFoldDB" id="A0A9P5Z7D6"/>
<feature type="transmembrane region" description="Helical" evidence="2">
    <location>
        <begin position="264"/>
        <end position="290"/>
    </location>
</feature>
<comment type="caution">
    <text evidence="3">The sequence shown here is derived from an EMBL/GenBank/DDBJ whole genome shotgun (WGS) entry which is preliminary data.</text>
</comment>